<dbReference type="Pfam" id="PF00571">
    <property type="entry name" value="CBS"/>
    <property type="match status" value="2"/>
</dbReference>
<evidence type="ECO:0000256" key="2">
    <source>
        <dbReference type="PROSITE-ProRule" id="PRU00703"/>
    </source>
</evidence>
<comment type="caution">
    <text evidence="4">The sequence shown here is derived from an EMBL/GenBank/DDBJ whole genome shotgun (WGS) entry which is preliminary data.</text>
</comment>
<feature type="domain" description="CBS" evidence="3">
    <location>
        <begin position="137"/>
        <end position="195"/>
    </location>
</feature>
<dbReference type="Gene3D" id="3.10.580.10">
    <property type="entry name" value="CBS-domain"/>
    <property type="match status" value="1"/>
</dbReference>
<sequence length="207" mass="22884">MQGLVRAVRSCQETLKSAILQHMRGGEASKVGQIFSRFGRVNSPRSQPVEQKGLENVTVADVLLTKGGEKTGSWLWCRTDDVAIDAIKNMAENNIGSLVVLKPGQEHLAGIVTERDYTRKIIAQGRSPMYTKVGEIMTDKEKLITVTSDTNILQAMQLMTDNRIRHVPVIDGKIVGMISIVDVVRAVVEQQSGELKQLSGFIRGDYY</sequence>
<dbReference type="InterPro" id="IPR044725">
    <property type="entry name" value="CBSX3_CBS_dom"/>
</dbReference>
<accession>A0A6A1W5W3</accession>
<proteinExistence type="predicted"/>
<reference evidence="4 5" key="1">
    <citation type="journal article" date="2019" name="Plant Biotechnol. J.">
        <title>The red bayberry genome and genetic basis of sex determination.</title>
        <authorList>
            <person name="Jia H.M."/>
            <person name="Jia H.J."/>
            <person name="Cai Q.L."/>
            <person name="Wang Y."/>
            <person name="Zhao H.B."/>
            <person name="Yang W.F."/>
            <person name="Wang G.Y."/>
            <person name="Li Y.H."/>
            <person name="Zhan D.L."/>
            <person name="Shen Y.T."/>
            <person name="Niu Q.F."/>
            <person name="Chang L."/>
            <person name="Qiu J."/>
            <person name="Zhao L."/>
            <person name="Xie H.B."/>
            <person name="Fu W.Y."/>
            <person name="Jin J."/>
            <person name="Li X.W."/>
            <person name="Jiao Y."/>
            <person name="Zhou C.C."/>
            <person name="Tu T."/>
            <person name="Chai C.Y."/>
            <person name="Gao J.L."/>
            <person name="Fan L.J."/>
            <person name="van de Weg E."/>
            <person name="Wang J.Y."/>
            <person name="Gao Z.S."/>
        </authorList>
    </citation>
    <scope>NUCLEOTIDE SEQUENCE [LARGE SCALE GENOMIC DNA]</scope>
    <source>
        <tissue evidence="4">Leaves</tissue>
    </source>
</reference>
<dbReference type="PANTHER" id="PTHR43080:SF12">
    <property type="entry name" value="CYSTATHIONINE BETA-SYNTHASE (CBS) FAMILY PROTEIN"/>
    <property type="match status" value="1"/>
</dbReference>
<dbReference type="SUPFAM" id="SSF54631">
    <property type="entry name" value="CBS-domain pair"/>
    <property type="match status" value="1"/>
</dbReference>
<organism evidence="4 5">
    <name type="scientific">Morella rubra</name>
    <name type="common">Chinese bayberry</name>
    <dbReference type="NCBI Taxonomy" id="262757"/>
    <lineage>
        <taxon>Eukaryota</taxon>
        <taxon>Viridiplantae</taxon>
        <taxon>Streptophyta</taxon>
        <taxon>Embryophyta</taxon>
        <taxon>Tracheophyta</taxon>
        <taxon>Spermatophyta</taxon>
        <taxon>Magnoliopsida</taxon>
        <taxon>eudicotyledons</taxon>
        <taxon>Gunneridae</taxon>
        <taxon>Pentapetalae</taxon>
        <taxon>rosids</taxon>
        <taxon>fabids</taxon>
        <taxon>Fagales</taxon>
        <taxon>Myricaceae</taxon>
        <taxon>Morella</taxon>
    </lineage>
</organism>
<dbReference type="EMBL" id="RXIC02000021">
    <property type="protein sequence ID" value="KAB1220642.1"/>
    <property type="molecule type" value="Genomic_DNA"/>
</dbReference>
<dbReference type="OrthoDB" id="418595at2759"/>
<keyword evidence="5" id="KW-1185">Reference proteome</keyword>
<dbReference type="SMART" id="SM00116">
    <property type="entry name" value="CBS"/>
    <property type="match status" value="2"/>
</dbReference>
<protein>
    <submittedName>
        <fullName evidence="4">CBS domain-containing protein CBSX3, mitochondrial</fullName>
    </submittedName>
</protein>
<evidence type="ECO:0000313" key="4">
    <source>
        <dbReference type="EMBL" id="KAB1220642.1"/>
    </source>
</evidence>
<keyword evidence="1 2" id="KW-0129">CBS domain</keyword>
<name>A0A6A1W5W3_9ROSI</name>
<dbReference type="AlphaFoldDB" id="A0A6A1W5W3"/>
<dbReference type="Proteomes" id="UP000516437">
    <property type="component" value="Chromosome 3"/>
</dbReference>
<evidence type="ECO:0000256" key="1">
    <source>
        <dbReference type="ARBA" id="ARBA00023122"/>
    </source>
</evidence>
<gene>
    <name evidence="4" type="ORF">CJ030_MR3G009408</name>
</gene>
<dbReference type="CDD" id="cd04623">
    <property type="entry name" value="CBS_pair_bac_euk"/>
    <property type="match status" value="1"/>
</dbReference>
<dbReference type="PROSITE" id="PS51371">
    <property type="entry name" value="CBS"/>
    <property type="match status" value="1"/>
</dbReference>
<evidence type="ECO:0000313" key="5">
    <source>
        <dbReference type="Proteomes" id="UP000516437"/>
    </source>
</evidence>
<evidence type="ECO:0000259" key="3">
    <source>
        <dbReference type="PROSITE" id="PS51371"/>
    </source>
</evidence>
<dbReference type="InterPro" id="IPR051257">
    <property type="entry name" value="Diverse_CBS-Domain"/>
</dbReference>
<dbReference type="PANTHER" id="PTHR43080">
    <property type="entry name" value="CBS DOMAIN-CONTAINING PROTEIN CBSX3, MITOCHONDRIAL"/>
    <property type="match status" value="1"/>
</dbReference>
<dbReference type="InterPro" id="IPR000644">
    <property type="entry name" value="CBS_dom"/>
</dbReference>
<dbReference type="InterPro" id="IPR046342">
    <property type="entry name" value="CBS_dom_sf"/>
</dbReference>